<accession>A0A841HWK6</accession>
<evidence type="ECO:0008006" key="3">
    <source>
        <dbReference type="Google" id="ProtNLM"/>
    </source>
</evidence>
<dbReference type="AlphaFoldDB" id="A0A841HWK6"/>
<proteinExistence type="predicted"/>
<comment type="caution">
    <text evidence="1">The sequence shown here is derived from an EMBL/GenBank/DDBJ whole genome shotgun (WGS) entry which is preliminary data.</text>
</comment>
<dbReference type="Gene3D" id="2.30.42.10">
    <property type="match status" value="1"/>
</dbReference>
<dbReference type="RefSeq" id="WP_184335535.1">
    <property type="nucleotide sequence ID" value="NZ_JACHHZ010000006.1"/>
</dbReference>
<reference evidence="1 2" key="1">
    <citation type="submission" date="2020-08" db="EMBL/GenBank/DDBJ databases">
        <title>Genomic Encyclopedia of Type Strains, Phase IV (KMG-IV): sequencing the most valuable type-strain genomes for metagenomic binning, comparative biology and taxonomic classification.</title>
        <authorList>
            <person name="Goeker M."/>
        </authorList>
    </citation>
    <scope>NUCLEOTIDE SEQUENCE [LARGE SCALE GENOMIC DNA]</scope>
    <source>
        <strain evidence="1 2">DSM 26723</strain>
    </source>
</reference>
<gene>
    <name evidence="1" type="ORF">HNQ60_005056</name>
</gene>
<dbReference type="EMBL" id="JACHHZ010000006">
    <property type="protein sequence ID" value="MBB6096165.1"/>
    <property type="molecule type" value="Genomic_DNA"/>
</dbReference>
<evidence type="ECO:0000313" key="2">
    <source>
        <dbReference type="Proteomes" id="UP000588068"/>
    </source>
</evidence>
<keyword evidence="2" id="KW-1185">Reference proteome</keyword>
<dbReference type="InterPro" id="IPR036034">
    <property type="entry name" value="PDZ_sf"/>
</dbReference>
<name>A0A841HWK6_9GAMM</name>
<dbReference type="Proteomes" id="UP000588068">
    <property type="component" value="Unassembled WGS sequence"/>
</dbReference>
<dbReference type="SUPFAM" id="SSF50156">
    <property type="entry name" value="PDZ domain-like"/>
    <property type="match status" value="1"/>
</dbReference>
<organism evidence="1 2">
    <name type="scientific">Povalibacter uvarum</name>
    <dbReference type="NCBI Taxonomy" id="732238"/>
    <lineage>
        <taxon>Bacteria</taxon>
        <taxon>Pseudomonadati</taxon>
        <taxon>Pseudomonadota</taxon>
        <taxon>Gammaproteobacteria</taxon>
        <taxon>Steroidobacterales</taxon>
        <taxon>Steroidobacteraceae</taxon>
        <taxon>Povalibacter</taxon>
    </lineage>
</organism>
<sequence>MAAELIHVTETLTSGLKADAVLESADGIVGFRVTWIAWDSGFRRSGLAIGDVIVAVNGESVAPYLLPGKFHGQIGQANESYAWQQRGWKSECDLALTVMRFGEQHEVTGQLRFERLYRTPQQRSALAPGGPGTISNDGFSSPWSGWYERLVFKLSVILDGSWYRQRMNTRQELKELDEHAARIEYLANNHPGDFADAVMADWNAARESLNGKRLDAVDLRYRELGAQRLEIAKGAAAQSWTTIKQELASQTIATFPSPPAHEASKMVGRIVELPALSPRQFVSDLGAGFAVAAGSGEGCYLIQLSNAPRFGHFYATMERFKAQVHPKLSERYQFLAAIRGDVRMITFNRRPVTGLLVDIVAALAGDSGELCVDMRSENQAGGYAFAGEAQVDSIDPVQLPDDAPPEQVVAAMVRAVKLADDDRWRSLFADWRVAIYESGRALFDASYSIPSHLFQSIWETSRKYIMGDVLDARVDRVSPIRRITRADPTTGVPDVDHVVVWLDHFGSFDGEIRAYNHFTLRRRWPLQRVNGGPWRIAELQSL</sequence>
<protein>
    <recommendedName>
        <fullName evidence="3">PDZ domain-containing protein</fullName>
    </recommendedName>
</protein>
<evidence type="ECO:0000313" key="1">
    <source>
        <dbReference type="EMBL" id="MBB6096165.1"/>
    </source>
</evidence>